<dbReference type="Pfam" id="PF04892">
    <property type="entry name" value="VanZ"/>
    <property type="match status" value="1"/>
</dbReference>
<dbReference type="PANTHER" id="PTHR36834">
    <property type="entry name" value="MEMBRANE PROTEIN-RELATED"/>
    <property type="match status" value="1"/>
</dbReference>
<keyword evidence="1" id="KW-0812">Transmembrane</keyword>
<keyword evidence="1" id="KW-0472">Membrane</keyword>
<dbReference type="InterPro" id="IPR053150">
    <property type="entry name" value="Teicoplanin_resist-assoc"/>
</dbReference>
<reference evidence="3 4" key="1">
    <citation type="submission" date="2020-10" db="EMBL/GenBank/DDBJ databases">
        <title>ChiBAC.</title>
        <authorList>
            <person name="Zenner C."/>
            <person name="Hitch T.C.A."/>
            <person name="Clavel T."/>
        </authorList>
    </citation>
    <scope>NUCLEOTIDE SEQUENCE [LARGE SCALE GENOMIC DNA]</scope>
    <source>
        <strain evidence="3 4">DSM 108706</strain>
    </source>
</reference>
<feature type="transmembrane region" description="Helical" evidence="1">
    <location>
        <begin position="140"/>
        <end position="163"/>
    </location>
</feature>
<evidence type="ECO:0000313" key="4">
    <source>
        <dbReference type="Proteomes" id="UP001516588"/>
    </source>
</evidence>
<dbReference type="PANTHER" id="PTHR36834:SF1">
    <property type="entry name" value="INTEGRAL MEMBRANE PROTEIN"/>
    <property type="match status" value="1"/>
</dbReference>
<gene>
    <name evidence="3" type="ORF">INF20_02600</name>
</gene>
<name>A0ABR9QWA6_9FIRM</name>
<dbReference type="EMBL" id="JADCKA010000002">
    <property type="protein sequence ID" value="MBE5035167.1"/>
    <property type="molecule type" value="Genomic_DNA"/>
</dbReference>
<evidence type="ECO:0000313" key="3">
    <source>
        <dbReference type="EMBL" id="MBE5035167.1"/>
    </source>
</evidence>
<keyword evidence="1" id="KW-1133">Transmembrane helix</keyword>
<feature type="transmembrane region" description="Helical" evidence="1">
    <location>
        <begin position="79"/>
        <end position="97"/>
    </location>
</feature>
<evidence type="ECO:0000256" key="1">
    <source>
        <dbReference type="SAM" id="Phobius"/>
    </source>
</evidence>
<accession>A0ABR9QWA6</accession>
<protein>
    <submittedName>
        <fullName evidence="3">VanZ family protein</fullName>
    </submittedName>
</protein>
<comment type="caution">
    <text evidence="3">The sequence shown here is derived from an EMBL/GenBank/DDBJ whole genome shotgun (WGS) entry which is preliminary data.</text>
</comment>
<sequence>MIDFDISTICIGIIIFAVLTLMGKWYKNKKRYVFQILMFVYLMMVIEKTLFPIEFIDLEYNIWDRINLVPFSEGLTQNGILNIIMTVPFGFLIPCIYKDISAKRMLLLSVFIGVIIEFLQLGIALMAGFTFRIIDIDDVIFNFIGSIIGYGIYLLVGFCVKLLHSANTNKDGKV</sequence>
<keyword evidence="4" id="KW-1185">Reference proteome</keyword>
<dbReference type="RefSeq" id="WP_226384831.1">
    <property type="nucleotide sequence ID" value="NZ_JADCKA010000002.1"/>
</dbReference>
<organism evidence="3 4">
    <name type="scientific">Gallibacter intestinalis</name>
    <dbReference type="NCBI Taxonomy" id="2779356"/>
    <lineage>
        <taxon>Bacteria</taxon>
        <taxon>Bacillati</taxon>
        <taxon>Bacillota</taxon>
        <taxon>Clostridia</taxon>
        <taxon>Eubacteriales</taxon>
        <taxon>Eubacteriaceae</taxon>
        <taxon>Gallibacter</taxon>
    </lineage>
</organism>
<feature type="transmembrane region" description="Helical" evidence="1">
    <location>
        <begin position="32"/>
        <end position="51"/>
    </location>
</feature>
<feature type="transmembrane region" description="Helical" evidence="1">
    <location>
        <begin position="6"/>
        <end position="25"/>
    </location>
</feature>
<dbReference type="InterPro" id="IPR006976">
    <property type="entry name" value="VanZ-like"/>
</dbReference>
<dbReference type="Proteomes" id="UP001516588">
    <property type="component" value="Unassembled WGS sequence"/>
</dbReference>
<proteinExistence type="predicted"/>
<evidence type="ECO:0000259" key="2">
    <source>
        <dbReference type="Pfam" id="PF04892"/>
    </source>
</evidence>
<feature type="transmembrane region" description="Helical" evidence="1">
    <location>
        <begin position="106"/>
        <end position="134"/>
    </location>
</feature>
<feature type="domain" description="VanZ-like" evidence="2">
    <location>
        <begin position="39"/>
        <end position="156"/>
    </location>
</feature>